<evidence type="ECO:0000256" key="2">
    <source>
        <dbReference type="ARBA" id="ARBA00022729"/>
    </source>
</evidence>
<dbReference type="AlphaFoldDB" id="A0A1S7LK35"/>
<keyword evidence="2 3" id="KW-0732">Signal</keyword>
<comment type="similarity">
    <text evidence="1">Belongs to the MlaA family.</text>
</comment>
<sequence length="253" mass="27725">MSIFNKNLMAALLVWASLGLAIPGAMAQEQLGVMDDEVWAELEGSNADMWADAAAIDDPLEPINRVVFALNDTLYMVLIKPIAHGYAFVVPKDLRLAVRNFFWNLKEPMHMVNSALQGEMDQAIIELGRFGLNSTVGAAGLLDVAGEKAQWISHREDLGQTFGHYGVGEGFYIVWPLLGASTLRDSVGMIGDAALSPTSYLETWTQVAVRGVETVNRASLSLGDYESIKAAALDPYLAIRHGYKQLRDREIAR</sequence>
<dbReference type="PANTHER" id="PTHR30035">
    <property type="entry name" value="LIPOPROTEIN VACJ-RELATED"/>
    <property type="match status" value="1"/>
</dbReference>
<accession>A0A1S7LK35</accession>
<dbReference type="GO" id="GO:0120010">
    <property type="term" value="P:intermembrane phospholipid transfer"/>
    <property type="evidence" value="ECO:0007669"/>
    <property type="project" value="TreeGrafter"/>
</dbReference>
<evidence type="ECO:0000256" key="1">
    <source>
        <dbReference type="ARBA" id="ARBA00010634"/>
    </source>
</evidence>
<evidence type="ECO:0000313" key="4">
    <source>
        <dbReference type="EMBL" id="CRH06968.1"/>
    </source>
</evidence>
<dbReference type="PRINTS" id="PR01805">
    <property type="entry name" value="VACJLIPOPROT"/>
</dbReference>
<dbReference type="PANTHER" id="PTHR30035:SF3">
    <property type="entry name" value="INTERMEMBRANE PHOSPHOLIPID TRANSPORT SYSTEM LIPOPROTEIN MLAA"/>
    <property type="match status" value="1"/>
</dbReference>
<dbReference type="Pfam" id="PF04333">
    <property type="entry name" value="MlaA"/>
    <property type="match status" value="1"/>
</dbReference>
<gene>
    <name evidence="4" type="ORF">MAGMO_2820</name>
</gene>
<dbReference type="GO" id="GO:0016020">
    <property type="term" value="C:membrane"/>
    <property type="evidence" value="ECO:0007669"/>
    <property type="project" value="InterPro"/>
</dbReference>
<dbReference type="EMBL" id="LO017727">
    <property type="protein sequence ID" value="CRH06968.1"/>
    <property type="molecule type" value="Genomic_DNA"/>
</dbReference>
<feature type="signal peptide" evidence="3">
    <location>
        <begin position="1"/>
        <end position="27"/>
    </location>
</feature>
<protein>
    <submittedName>
        <fullName evidence="4">Putative VacJ family lipoprotein</fullName>
    </submittedName>
</protein>
<feature type="chain" id="PRO_5012458820" evidence="3">
    <location>
        <begin position="28"/>
        <end position="253"/>
    </location>
</feature>
<evidence type="ECO:0000256" key="3">
    <source>
        <dbReference type="SAM" id="SignalP"/>
    </source>
</evidence>
<name>A0A1S7LK35_MAGMO</name>
<reference evidence="4" key="1">
    <citation type="submission" date="2015-04" db="EMBL/GenBank/DDBJ databases">
        <authorList>
            <person name="Syromyatnikov M.Y."/>
            <person name="Popov V.N."/>
        </authorList>
    </citation>
    <scope>NUCLEOTIDE SEQUENCE</scope>
    <source>
        <strain evidence="4">MO-1</strain>
    </source>
</reference>
<dbReference type="InterPro" id="IPR007428">
    <property type="entry name" value="MlaA"/>
</dbReference>
<proteinExistence type="inferred from homology"/>
<keyword evidence="4" id="KW-0449">Lipoprotein</keyword>
<organism evidence="4">
    <name type="scientific">Magnetococcus massalia (strain MO-1)</name>
    <dbReference type="NCBI Taxonomy" id="451514"/>
    <lineage>
        <taxon>Bacteria</taxon>
        <taxon>Pseudomonadati</taxon>
        <taxon>Pseudomonadota</taxon>
        <taxon>Magnetococcia</taxon>
        <taxon>Magnetococcales</taxon>
        <taxon>Magnetococcaceae</taxon>
        <taxon>Magnetococcus</taxon>
    </lineage>
</organism>